<gene>
    <name evidence="4" type="ORF">J7S33_03400</name>
    <name evidence="3" type="ORF">JOE68_000643</name>
</gene>
<dbReference type="RefSeq" id="WP_204840839.1">
    <property type="nucleotide sequence ID" value="NZ_JAFBCL010000001.1"/>
</dbReference>
<reference evidence="4" key="2">
    <citation type="submission" date="2021-04" db="EMBL/GenBank/DDBJ databases">
        <title>Saccharothrix algeriensis WGS.</title>
        <authorList>
            <person name="Stuskova K."/>
            <person name="Hakalova E."/>
            <person name="Tebbal A.B."/>
            <person name="Eichmeier A."/>
        </authorList>
    </citation>
    <scope>NUCLEOTIDE SEQUENCE</scope>
    <source>
        <strain evidence="4">NRRL B-24137</strain>
    </source>
</reference>
<evidence type="ECO:0000313" key="6">
    <source>
        <dbReference type="Proteomes" id="UP001195724"/>
    </source>
</evidence>
<evidence type="ECO:0000313" key="4">
    <source>
        <dbReference type="EMBL" id="QTR04053.1"/>
    </source>
</evidence>
<proteinExistence type="predicted"/>
<dbReference type="EMBL" id="CP072788">
    <property type="protein sequence ID" value="QTR04053.1"/>
    <property type="molecule type" value="Genomic_DNA"/>
</dbReference>
<feature type="region of interest" description="Disordered" evidence="1">
    <location>
        <begin position="166"/>
        <end position="188"/>
    </location>
</feature>
<organism evidence="4 5">
    <name type="scientific">Saccharothrix algeriensis</name>
    <dbReference type="NCBI Taxonomy" id="173560"/>
    <lineage>
        <taxon>Bacteria</taxon>
        <taxon>Bacillati</taxon>
        <taxon>Actinomycetota</taxon>
        <taxon>Actinomycetes</taxon>
        <taxon>Pseudonocardiales</taxon>
        <taxon>Pseudonocardiaceae</taxon>
        <taxon>Saccharothrix</taxon>
    </lineage>
</organism>
<evidence type="ECO:0000256" key="1">
    <source>
        <dbReference type="SAM" id="MobiDB-lite"/>
    </source>
</evidence>
<dbReference type="Proteomes" id="UP001195724">
    <property type="component" value="Unassembled WGS sequence"/>
</dbReference>
<reference evidence="3 6" key="1">
    <citation type="submission" date="2021-01" db="EMBL/GenBank/DDBJ databases">
        <title>Sequencing the genomes of 1000 actinobacteria strains.</title>
        <authorList>
            <person name="Klenk H.-P."/>
        </authorList>
    </citation>
    <scope>NUCLEOTIDE SEQUENCE [LARGE SCALE GENOMIC DNA]</scope>
    <source>
        <strain evidence="3 6">DSM 44581</strain>
    </source>
</reference>
<name>A0A8T8HZH5_9PSEU</name>
<keyword evidence="2" id="KW-0732">Signal</keyword>
<protein>
    <recommendedName>
        <fullName evidence="7">Secreted protein</fullName>
    </recommendedName>
</protein>
<evidence type="ECO:0000313" key="3">
    <source>
        <dbReference type="EMBL" id="MBM7809778.1"/>
    </source>
</evidence>
<evidence type="ECO:0008006" key="7">
    <source>
        <dbReference type="Google" id="ProtNLM"/>
    </source>
</evidence>
<dbReference type="AlphaFoldDB" id="A0A8T8HZH5"/>
<dbReference type="Proteomes" id="UP000671828">
    <property type="component" value="Chromosome"/>
</dbReference>
<dbReference type="EMBL" id="JAFBCL010000001">
    <property type="protein sequence ID" value="MBM7809778.1"/>
    <property type="molecule type" value="Genomic_DNA"/>
</dbReference>
<evidence type="ECO:0000313" key="5">
    <source>
        <dbReference type="Proteomes" id="UP000671828"/>
    </source>
</evidence>
<keyword evidence="6" id="KW-1185">Reference proteome</keyword>
<accession>A0A8T8HZH5</accession>
<feature type="signal peptide" evidence="2">
    <location>
        <begin position="1"/>
        <end position="26"/>
    </location>
</feature>
<sequence length="188" mass="19797">MRFTSRLGTVLLSAVLSIGGAAAAHAAPVVGGDFAAQGAAAGLTTAQVDTLQAEADGYLEELGGRQVALNRIELDGATIRIALPGEAQPRKLGPGALDANCDGRHADHLHFCAYRGEGFTGTHIDMYACKVYDIPETWVGPGSWDNNQSKNTVARMMNDAGTVIYETPPAHSKDASGSWTPVDRMRNC</sequence>
<evidence type="ECO:0000256" key="2">
    <source>
        <dbReference type="SAM" id="SignalP"/>
    </source>
</evidence>
<feature type="chain" id="PRO_5038623299" description="Secreted protein" evidence="2">
    <location>
        <begin position="27"/>
        <end position="188"/>
    </location>
</feature>